<reference evidence="3 4" key="1">
    <citation type="submission" date="2019-03" db="EMBL/GenBank/DDBJ databases">
        <title>Genomic Encyclopedia of Type Strains, Phase IV (KMG-IV): sequencing the most valuable type-strain genomes for metagenomic binning, comparative biology and taxonomic classification.</title>
        <authorList>
            <person name="Goeker M."/>
        </authorList>
    </citation>
    <scope>NUCLEOTIDE SEQUENCE [LARGE SCALE GENOMIC DNA]</scope>
    <source>
        <strain evidence="3 4">DSM 45934</strain>
    </source>
</reference>
<keyword evidence="2" id="KW-0812">Transmembrane</keyword>
<organism evidence="3 4">
    <name type="scientific">Actinocrispum wychmicini</name>
    <dbReference type="NCBI Taxonomy" id="1213861"/>
    <lineage>
        <taxon>Bacteria</taxon>
        <taxon>Bacillati</taxon>
        <taxon>Actinomycetota</taxon>
        <taxon>Actinomycetes</taxon>
        <taxon>Pseudonocardiales</taxon>
        <taxon>Pseudonocardiaceae</taxon>
        <taxon>Actinocrispum</taxon>
    </lineage>
</organism>
<dbReference type="OrthoDB" id="9961960at2"/>
<sequence>MTSSPQQPGGQPYDWPGGRPQKGTRRIVGIVAGVVVVGVVVGVGGFVWPGFFAGSRPTSVAQSFTDAIRNNDTAGAKRFVCPAQRDSDEVFLGLALAAGGPRVTPALLHAIRLTNKLAAAQILGGADVTGSTATAVVHVEGSFGGGASGQDEQRYSAVVTVQLEQQDGVWCVSDVRPVS</sequence>
<dbReference type="AlphaFoldDB" id="A0A4R2JRI7"/>
<feature type="transmembrane region" description="Helical" evidence="2">
    <location>
        <begin position="27"/>
        <end position="48"/>
    </location>
</feature>
<evidence type="ECO:0000256" key="2">
    <source>
        <dbReference type="SAM" id="Phobius"/>
    </source>
</evidence>
<keyword evidence="4" id="KW-1185">Reference proteome</keyword>
<gene>
    <name evidence="3" type="ORF">EV192_102271</name>
</gene>
<comment type="caution">
    <text evidence="3">The sequence shown here is derived from an EMBL/GenBank/DDBJ whole genome shotgun (WGS) entry which is preliminary data.</text>
</comment>
<evidence type="ECO:0000256" key="1">
    <source>
        <dbReference type="SAM" id="MobiDB-lite"/>
    </source>
</evidence>
<protein>
    <submittedName>
        <fullName evidence="3">Uncharacterized protein</fullName>
    </submittedName>
</protein>
<dbReference type="EMBL" id="SLWS01000002">
    <property type="protein sequence ID" value="TCO62134.1"/>
    <property type="molecule type" value="Genomic_DNA"/>
</dbReference>
<keyword evidence="2" id="KW-1133">Transmembrane helix</keyword>
<name>A0A4R2JRI7_9PSEU</name>
<dbReference type="RefSeq" id="WP_132113679.1">
    <property type="nucleotide sequence ID" value="NZ_SLWS01000002.1"/>
</dbReference>
<evidence type="ECO:0000313" key="4">
    <source>
        <dbReference type="Proteomes" id="UP000295680"/>
    </source>
</evidence>
<evidence type="ECO:0000313" key="3">
    <source>
        <dbReference type="EMBL" id="TCO62134.1"/>
    </source>
</evidence>
<feature type="region of interest" description="Disordered" evidence="1">
    <location>
        <begin position="1"/>
        <end position="20"/>
    </location>
</feature>
<proteinExistence type="predicted"/>
<dbReference type="Proteomes" id="UP000295680">
    <property type="component" value="Unassembled WGS sequence"/>
</dbReference>
<accession>A0A4R2JRI7</accession>
<keyword evidence="2" id="KW-0472">Membrane</keyword>